<accession>A0A1E7EXX0</accession>
<keyword evidence="4" id="KW-0862">Zinc</keyword>
<comment type="subcellular location">
    <subcellularLocation>
        <location evidence="1">Nucleus</location>
    </subcellularLocation>
</comment>
<evidence type="ECO:0000256" key="5">
    <source>
        <dbReference type="ARBA" id="ARBA00023242"/>
    </source>
</evidence>
<gene>
    <name evidence="7" type="ORF">FRACYDRAFT_246752</name>
</gene>
<keyword evidence="5" id="KW-0539">Nucleus</keyword>
<organism evidence="7 8">
    <name type="scientific">Fragilariopsis cylindrus CCMP1102</name>
    <dbReference type="NCBI Taxonomy" id="635003"/>
    <lineage>
        <taxon>Eukaryota</taxon>
        <taxon>Sar</taxon>
        <taxon>Stramenopiles</taxon>
        <taxon>Ochrophyta</taxon>
        <taxon>Bacillariophyta</taxon>
        <taxon>Bacillariophyceae</taxon>
        <taxon>Bacillariophycidae</taxon>
        <taxon>Bacillariales</taxon>
        <taxon>Bacillariaceae</taxon>
        <taxon>Fragilariopsis</taxon>
    </lineage>
</organism>
<evidence type="ECO:0000313" key="7">
    <source>
        <dbReference type="EMBL" id="OEU10878.1"/>
    </source>
</evidence>
<evidence type="ECO:0000256" key="4">
    <source>
        <dbReference type="ARBA" id="ARBA00022833"/>
    </source>
</evidence>
<proteinExistence type="predicted"/>
<protein>
    <recommendedName>
        <fullName evidence="6">PARP-type domain-containing protein</fullName>
    </recommendedName>
</protein>
<dbReference type="KEGG" id="fcy:FRACYDRAFT_246752"/>
<dbReference type="EMBL" id="KV784370">
    <property type="protein sequence ID" value="OEU10878.1"/>
    <property type="molecule type" value="Genomic_DNA"/>
</dbReference>
<dbReference type="InterPro" id="IPR001510">
    <property type="entry name" value="Znf_PARP"/>
</dbReference>
<keyword evidence="8" id="KW-1185">Reference proteome</keyword>
<name>A0A1E7EXX0_9STRA</name>
<dbReference type="OrthoDB" id="10636441at2759"/>
<dbReference type="AlphaFoldDB" id="A0A1E7EXX0"/>
<dbReference type="GO" id="GO:0003677">
    <property type="term" value="F:DNA binding"/>
    <property type="evidence" value="ECO:0007669"/>
    <property type="project" value="InterPro"/>
</dbReference>
<evidence type="ECO:0000313" key="8">
    <source>
        <dbReference type="Proteomes" id="UP000095751"/>
    </source>
</evidence>
<dbReference type="GO" id="GO:0005634">
    <property type="term" value="C:nucleus"/>
    <property type="evidence" value="ECO:0007669"/>
    <property type="project" value="UniProtKB-SubCell"/>
</dbReference>
<feature type="domain" description="PARP-type" evidence="6">
    <location>
        <begin position="271"/>
        <end position="345"/>
    </location>
</feature>
<evidence type="ECO:0000259" key="6">
    <source>
        <dbReference type="PROSITE" id="PS50064"/>
    </source>
</evidence>
<keyword evidence="2" id="KW-0479">Metal-binding</keyword>
<evidence type="ECO:0000256" key="3">
    <source>
        <dbReference type="ARBA" id="ARBA00022771"/>
    </source>
</evidence>
<dbReference type="InterPro" id="IPR036957">
    <property type="entry name" value="Znf_PARP_sf"/>
</dbReference>
<dbReference type="Gene3D" id="3.30.1740.10">
    <property type="entry name" value="Zinc finger, PARP-type"/>
    <property type="match status" value="1"/>
</dbReference>
<evidence type="ECO:0000256" key="1">
    <source>
        <dbReference type="ARBA" id="ARBA00004123"/>
    </source>
</evidence>
<dbReference type="Proteomes" id="UP000095751">
    <property type="component" value="Unassembled WGS sequence"/>
</dbReference>
<dbReference type="GO" id="GO:0008270">
    <property type="term" value="F:zinc ion binding"/>
    <property type="evidence" value="ECO:0007669"/>
    <property type="project" value="UniProtKB-KW"/>
</dbReference>
<dbReference type="InParanoid" id="A0A1E7EXX0"/>
<dbReference type="SUPFAM" id="SSF57716">
    <property type="entry name" value="Glucocorticoid receptor-like (DNA-binding domain)"/>
    <property type="match status" value="1"/>
</dbReference>
<sequence>MTKIHLRKILPSVIRFFSSHLKATIPYSTKIRQMLFHSTSVDFQKKGDDSSNEKNSTIVNMGWDRYRVELGRKQFHYPHVFNISIDDGKKSTAVSNILSESMWSKRKNLRPYAETIMIKRTANRSHNNVLRRTRKEEIAVHHIARANILNGTTTLSYRDVQKLVKLNELGKATGKREVLENKVMSFFQCVDPNKPSKLNYREVINIRDPSYVYSDELTKKKDAVALEHEKKELKKMKKYAFNSVVADFDLLKANGEISRAEDGYSSISGAFFAAPASTGKAKCRICGDKISNGSIRVSEHVLTKWYTGNPGSWSPRQTIHHFHACCFIDTHCDSITSDNDSDELPTQDPSLSKDLTRSQLEENSFIRTRLRDTIVTKNKAMEKDQEYNQIRQGQITLSYPGDLITFEFERDPRSIHTTLERNIGIIYAESVIPAESIVPGNDKKS</sequence>
<reference evidence="7 8" key="1">
    <citation type="submission" date="2016-09" db="EMBL/GenBank/DDBJ databases">
        <title>Extensive genetic diversity and differential bi-allelic expression allows diatom success in the polar Southern Ocean.</title>
        <authorList>
            <consortium name="DOE Joint Genome Institute"/>
            <person name="Mock T."/>
            <person name="Otillar R.P."/>
            <person name="Strauss J."/>
            <person name="Dupont C."/>
            <person name="Frickenhaus S."/>
            <person name="Maumus F."/>
            <person name="Mcmullan M."/>
            <person name="Sanges R."/>
            <person name="Schmutz J."/>
            <person name="Toseland A."/>
            <person name="Valas R."/>
            <person name="Veluchamy A."/>
            <person name="Ward B.J."/>
            <person name="Allen A."/>
            <person name="Barry K."/>
            <person name="Falciatore A."/>
            <person name="Ferrante M."/>
            <person name="Fortunato A.E."/>
            <person name="Gloeckner G."/>
            <person name="Gruber A."/>
            <person name="Hipkin R."/>
            <person name="Janech M."/>
            <person name="Kroth P."/>
            <person name="Leese F."/>
            <person name="Lindquist E."/>
            <person name="Lyon B.R."/>
            <person name="Martin J."/>
            <person name="Mayer C."/>
            <person name="Parker M."/>
            <person name="Quesneville H."/>
            <person name="Raymond J."/>
            <person name="Uhlig C."/>
            <person name="Valentin K.U."/>
            <person name="Worden A.Z."/>
            <person name="Armbrust E.V."/>
            <person name="Bowler C."/>
            <person name="Green B."/>
            <person name="Moulton V."/>
            <person name="Van Oosterhout C."/>
            <person name="Grigoriev I."/>
        </authorList>
    </citation>
    <scope>NUCLEOTIDE SEQUENCE [LARGE SCALE GENOMIC DNA]</scope>
    <source>
        <strain evidence="7 8">CCMP1102</strain>
    </source>
</reference>
<dbReference type="PROSITE" id="PS50064">
    <property type="entry name" value="ZF_PARP_2"/>
    <property type="match status" value="1"/>
</dbReference>
<evidence type="ECO:0000256" key="2">
    <source>
        <dbReference type="ARBA" id="ARBA00022723"/>
    </source>
</evidence>
<keyword evidence="3" id="KW-0863">Zinc-finger</keyword>